<feature type="compositionally biased region" description="Basic and acidic residues" evidence="1">
    <location>
        <begin position="32"/>
        <end position="41"/>
    </location>
</feature>
<feature type="region of interest" description="Disordered" evidence="1">
    <location>
        <begin position="32"/>
        <end position="58"/>
    </location>
</feature>
<dbReference type="EnsemblPlants" id="AET0Gv20142400.4">
    <property type="protein sequence ID" value="AET0Gv20142400.4"/>
    <property type="gene ID" value="AET0Gv20142400"/>
</dbReference>
<name>A0A452XGG0_AEGTS</name>
<evidence type="ECO:0000256" key="1">
    <source>
        <dbReference type="SAM" id="MobiDB-lite"/>
    </source>
</evidence>
<dbReference type="AlphaFoldDB" id="A0A452XGG0"/>
<reference evidence="3" key="2">
    <citation type="journal article" date="2017" name="Nat. Plants">
        <title>The Aegilops tauschii genome reveals multiple impacts of transposons.</title>
        <authorList>
            <person name="Zhao G."/>
            <person name="Zou C."/>
            <person name="Li K."/>
            <person name="Wang K."/>
            <person name="Li T."/>
            <person name="Gao L."/>
            <person name="Zhang X."/>
            <person name="Wang H."/>
            <person name="Yang Z."/>
            <person name="Liu X."/>
            <person name="Jiang W."/>
            <person name="Mao L."/>
            <person name="Kong X."/>
            <person name="Jiao Y."/>
            <person name="Jia J."/>
        </authorList>
    </citation>
    <scope>NUCLEOTIDE SEQUENCE [LARGE SCALE GENOMIC DNA]</scope>
    <source>
        <strain evidence="3">cv. AL8/78</strain>
    </source>
</reference>
<dbReference type="Gramene" id="AET0Gv20142400.4">
    <property type="protein sequence ID" value="AET0Gv20142400.4"/>
    <property type="gene ID" value="AET0Gv20142400"/>
</dbReference>
<protein>
    <submittedName>
        <fullName evidence="2">Uncharacterized protein</fullName>
    </submittedName>
</protein>
<keyword evidence="3" id="KW-1185">Reference proteome</keyword>
<reference evidence="3" key="1">
    <citation type="journal article" date="2014" name="Science">
        <title>Ancient hybridizations among the ancestral genomes of bread wheat.</title>
        <authorList>
            <consortium name="International Wheat Genome Sequencing Consortium,"/>
            <person name="Marcussen T."/>
            <person name="Sandve S.R."/>
            <person name="Heier L."/>
            <person name="Spannagl M."/>
            <person name="Pfeifer M."/>
            <person name="Jakobsen K.S."/>
            <person name="Wulff B.B."/>
            <person name="Steuernagel B."/>
            <person name="Mayer K.F."/>
            <person name="Olsen O.A."/>
        </authorList>
    </citation>
    <scope>NUCLEOTIDE SEQUENCE [LARGE SCALE GENOMIC DNA]</scope>
    <source>
        <strain evidence="3">cv. AL8/78</strain>
    </source>
</reference>
<evidence type="ECO:0000313" key="2">
    <source>
        <dbReference type="EnsemblPlants" id="AET0Gv20142400.4"/>
    </source>
</evidence>
<accession>A0A452XGG0</accession>
<sequence length="105" mass="11521">MPGSTQRMDGHTFASPRAAWSLMWLPCLEHGRDDQDSEHRCSLLSRPNSSRKRSLQVIPRTKASKTGLCFSTGWAGPGESPANQSCMPCQCVLLCLSCLCQPINV</sequence>
<reference evidence="2" key="3">
    <citation type="submission" date="2019-03" db="UniProtKB">
        <authorList>
            <consortium name="EnsemblPlants"/>
        </authorList>
    </citation>
    <scope>IDENTIFICATION</scope>
</reference>
<evidence type="ECO:0000313" key="3">
    <source>
        <dbReference type="Proteomes" id="UP000015105"/>
    </source>
</evidence>
<proteinExistence type="predicted"/>
<organism evidence="2 3">
    <name type="scientific">Aegilops tauschii subsp. strangulata</name>
    <name type="common">Goatgrass</name>
    <dbReference type="NCBI Taxonomy" id="200361"/>
    <lineage>
        <taxon>Eukaryota</taxon>
        <taxon>Viridiplantae</taxon>
        <taxon>Streptophyta</taxon>
        <taxon>Embryophyta</taxon>
        <taxon>Tracheophyta</taxon>
        <taxon>Spermatophyta</taxon>
        <taxon>Magnoliopsida</taxon>
        <taxon>Liliopsida</taxon>
        <taxon>Poales</taxon>
        <taxon>Poaceae</taxon>
        <taxon>BOP clade</taxon>
        <taxon>Pooideae</taxon>
        <taxon>Triticodae</taxon>
        <taxon>Triticeae</taxon>
        <taxon>Triticinae</taxon>
        <taxon>Aegilops</taxon>
    </lineage>
</organism>
<dbReference type="Proteomes" id="UP000015105">
    <property type="component" value="Unassembled WGS sequence"/>
</dbReference>